<gene>
    <name evidence="1" type="ORF">LEP1GSC131_1696</name>
</gene>
<keyword evidence="2" id="KW-1185">Reference proteome</keyword>
<comment type="caution">
    <text evidence="1">The sequence shown here is derived from an EMBL/GenBank/DDBJ whole genome shotgun (WGS) entry which is preliminary data.</text>
</comment>
<reference evidence="1" key="1">
    <citation type="submission" date="2012-10" db="EMBL/GenBank/DDBJ databases">
        <authorList>
            <person name="Harkins D.M."/>
            <person name="Durkin A.S."/>
            <person name="Brinkac L.M."/>
            <person name="Selengut J.D."/>
            <person name="Sanka R."/>
            <person name="DePew J."/>
            <person name="Purushe J."/>
            <person name="Picardeau M."/>
            <person name="Werts C."/>
            <person name="Goarant C."/>
            <person name="Vinetz J.M."/>
            <person name="Sutton G.G."/>
            <person name="Nelson W.C."/>
            <person name="Fouts D.E."/>
        </authorList>
    </citation>
    <scope>NUCLEOTIDE SEQUENCE [LARGE SCALE GENOMIC DNA]</scope>
    <source>
        <strain evidence="1">200802841</strain>
    </source>
</reference>
<name>A0A828Y3R3_9LEPT</name>
<dbReference type="Proteomes" id="UP000006339">
    <property type="component" value="Unassembled WGS sequence"/>
</dbReference>
<accession>A0A828Y3R3</accession>
<protein>
    <submittedName>
        <fullName evidence="1">Uncharacterized protein</fullName>
    </submittedName>
</protein>
<evidence type="ECO:0000313" key="1">
    <source>
        <dbReference type="EMBL" id="EKO51591.1"/>
    </source>
</evidence>
<organism evidence="1 2">
    <name type="scientific">Leptospira kirschneri str. 200802841</name>
    <dbReference type="NCBI Taxonomy" id="1193047"/>
    <lineage>
        <taxon>Bacteria</taxon>
        <taxon>Pseudomonadati</taxon>
        <taxon>Spirochaetota</taxon>
        <taxon>Spirochaetia</taxon>
        <taxon>Leptospirales</taxon>
        <taxon>Leptospiraceae</taxon>
        <taxon>Leptospira</taxon>
    </lineage>
</organism>
<dbReference type="AlphaFoldDB" id="A0A828Y3R3"/>
<sequence length="42" mass="4624">MHCNNNDSRVNTLIPQPAAAVGKFNSQTDLKITENKLNQNPS</sequence>
<proteinExistence type="predicted"/>
<dbReference type="EMBL" id="AKWH02000037">
    <property type="protein sequence ID" value="EKO51591.1"/>
    <property type="molecule type" value="Genomic_DNA"/>
</dbReference>
<evidence type="ECO:0000313" key="2">
    <source>
        <dbReference type="Proteomes" id="UP000006339"/>
    </source>
</evidence>